<dbReference type="EMBL" id="KM051843">
    <property type="protein sequence ID" value="AII28100.1"/>
    <property type="molecule type" value="Genomic_DNA"/>
</dbReference>
<dbReference type="Proteomes" id="UP000028664">
    <property type="component" value="Segment"/>
</dbReference>
<protein>
    <submittedName>
        <fullName evidence="2">Uncharacterized protein</fullName>
    </submittedName>
</protein>
<evidence type="ECO:0000313" key="3">
    <source>
        <dbReference type="Proteomes" id="UP000028664"/>
    </source>
</evidence>
<keyword evidence="3" id="KW-1185">Reference proteome</keyword>
<proteinExistence type="predicted"/>
<name>A0A076GDK3_9CAUD</name>
<reference evidence="2 3" key="1">
    <citation type="submission" date="2014-06" db="EMBL/GenBank/DDBJ databases">
        <title>Bioinformatic genomic analysis of Bacillus phage Bobb.</title>
        <authorList>
            <person name="Lewis H.M.N."/>
            <person name="Temple L."/>
            <person name="Barth R.N."/>
            <person name="Bowles K.M."/>
            <person name="Churchin D.I."/>
            <person name="Scott-Croshaw C."/>
            <person name="Glasgow G.H."/>
            <person name="Gloe M.W."/>
            <person name="McGough T.M."/>
            <person name="Nutbrown S.A."/>
            <person name="Romulus S.R."/>
            <person name="Sanders K.A.M."/>
            <person name="Diachok C.R."/>
            <person name="Serigano J.P."/>
            <person name="Shin D."/>
            <person name="Suresh M.H."/>
            <person name="Conner A.R.N."/>
            <person name="Korba R.M."/>
            <person name="Livermore R.J."/>
            <person name="Rohlf M.B."/>
            <person name="Utterback S.D."/>
            <person name="Wilson V.E."/>
        </authorList>
    </citation>
    <scope>NUCLEOTIDE SEQUENCE [LARGE SCALE GENOMIC DNA]</scope>
</reference>
<feature type="coiled-coil region" evidence="1">
    <location>
        <begin position="23"/>
        <end position="57"/>
    </location>
</feature>
<dbReference type="RefSeq" id="YP_009056468.1">
    <property type="nucleotide sequence ID" value="NC_024792.1"/>
</dbReference>
<keyword evidence="1" id="KW-0175">Coiled coil</keyword>
<accession>A0A076GDK3</accession>
<dbReference type="KEGG" id="vg:20283486"/>
<organism evidence="2 3">
    <name type="scientific">Bacillus phage Bobb</name>
    <dbReference type="NCBI Taxonomy" id="1527469"/>
    <lineage>
        <taxon>Viruses</taxon>
        <taxon>Duplodnaviria</taxon>
        <taxon>Heunggongvirae</taxon>
        <taxon>Uroviricota</taxon>
        <taxon>Caudoviricetes</taxon>
        <taxon>Herelleviridae</taxon>
        <taxon>Bastillevirinae</taxon>
        <taxon>Agatevirus</taxon>
        <taxon>Agatevirus bobb</taxon>
    </lineage>
</organism>
<dbReference type="OrthoDB" id="32674at10239"/>
<sequence>MTHSQSVVNKMFKLAKDEYEGRIPSHEAEIKELTYKIAEYQRRIENLKVEIADTQAFVDHCCRTYGFAEGSFKQSTYVACDNIPALFLTRNDAKYAEGKTKYEWSQDERLQGRDLSVYGHIETPRARRS</sequence>
<evidence type="ECO:0000256" key="1">
    <source>
        <dbReference type="SAM" id="Coils"/>
    </source>
</evidence>
<dbReference type="GeneID" id="20283486"/>
<evidence type="ECO:0000313" key="2">
    <source>
        <dbReference type="EMBL" id="AII28100.1"/>
    </source>
</evidence>